<proteinExistence type="predicted"/>
<dbReference type="EMBL" id="KN727645">
    <property type="protein sequence ID" value="KIH65226.1"/>
    <property type="molecule type" value="Genomic_DNA"/>
</dbReference>
<evidence type="ECO:0000313" key="2">
    <source>
        <dbReference type="EMBL" id="KIH65226.1"/>
    </source>
</evidence>
<evidence type="ECO:0000313" key="3">
    <source>
        <dbReference type="Proteomes" id="UP000054047"/>
    </source>
</evidence>
<gene>
    <name evidence="2" type="ORF">ANCDUO_04456</name>
</gene>
<dbReference type="AlphaFoldDB" id="A0A0C2H6Z0"/>
<protein>
    <submittedName>
        <fullName evidence="2">Uncharacterized protein</fullName>
    </submittedName>
</protein>
<evidence type="ECO:0000256" key="1">
    <source>
        <dbReference type="SAM" id="MobiDB-lite"/>
    </source>
</evidence>
<organism evidence="2 3">
    <name type="scientific">Ancylostoma duodenale</name>
    <dbReference type="NCBI Taxonomy" id="51022"/>
    <lineage>
        <taxon>Eukaryota</taxon>
        <taxon>Metazoa</taxon>
        <taxon>Ecdysozoa</taxon>
        <taxon>Nematoda</taxon>
        <taxon>Chromadorea</taxon>
        <taxon>Rhabditida</taxon>
        <taxon>Rhabditina</taxon>
        <taxon>Rhabditomorpha</taxon>
        <taxon>Strongyloidea</taxon>
        <taxon>Ancylostomatidae</taxon>
        <taxon>Ancylostomatinae</taxon>
        <taxon>Ancylostoma</taxon>
    </lineage>
</organism>
<sequence length="119" mass="13163">MLHIGEPAPTACEVDGITLKTCDVEFVSCDTTRAPSRKDQKVIDSLSPVLRDVVYGNLVIDCEEGTRVEEDECDPEWIADDEDTTIHSGHGSVRFGNVEVPEDKRWSTGPSEISDRKSK</sequence>
<keyword evidence="3" id="KW-1185">Reference proteome</keyword>
<dbReference type="OrthoDB" id="10474998at2759"/>
<name>A0A0C2H6Z0_9BILA</name>
<feature type="region of interest" description="Disordered" evidence="1">
    <location>
        <begin position="81"/>
        <end position="119"/>
    </location>
</feature>
<reference evidence="2 3" key="1">
    <citation type="submission" date="2013-12" db="EMBL/GenBank/DDBJ databases">
        <title>Draft genome of the parsitic nematode Ancylostoma duodenale.</title>
        <authorList>
            <person name="Mitreva M."/>
        </authorList>
    </citation>
    <scope>NUCLEOTIDE SEQUENCE [LARGE SCALE GENOMIC DNA]</scope>
    <source>
        <strain evidence="2 3">Zhejiang</strain>
    </source>
</reference>
<dbReference type="Proteomes" id="UP000054047">
    <property type="component" value="Unassembled WGS sequence"/>
</dbReference>
<accession>A0A0C2H6Z0</accession>